<evidence type="ECO:0008006" key="2">
    <source>
        <dbReference type="Google" id="ProtNLM"/>
    </source>
</evidence>
<proteinExistence type="predicted"/>
<dbReference type="EMBL" id="VSSQ01045955">
    <property type="protein sequence ID" value="MPM99893.1"/>
    <property type="molecule type" value="Genomic_DNA"/>
</dbReference>
<organism evidence="1">
    <name type="scientific">bioreactor metagenome</name>
    <dbReference type="NCBI Taxonomy" id="1076179"/>
    <lineage>
        <taxon>unclassified sequences</taxon>
        <taxon>metagenomes</taxon>
        <taxon>ecological metagenomes</taxon>
    </lineage>
</organism>
<accession>A0A645EGL0</accession>
<evidence type="ECO:0000313" key="1">
    <source>
        <dbReference type="EMBL" id="MPM99893.1"/>
    </source>
</evidence>
<dbReference type="AlphaFoldDB" id="A0A645EGL0"/>
<sequence length="163" mass="18589">MPEVPNARIITLHVRNGNLNNNTWLALEKLENDNWVNLKTFELHSNAALRTSRDERLSYNIASENPVKLRLRNAGTRYINLYRVSLGSYDGLTTVPTTQSPVFKQMGRRLIVDSPSRITLYNLQGNKLFDSYVENETVIPENITKGIYIVTTNKGAQKIILNQ</sequence>
<gene>
    <name evidence="1" type="ORF">SDC9_147088</name>
</gene>
<reference evidence="1" key="1">
    <citation type="submission" date="2019-08" db="EMBL/GenBank/DDBJ databases">
        <authorList>
            <person name="Kucharzyk K."/>
            <person name="Murdoch R.W."/>
            <person name="Higgins S."/>
            <person name="Loffler F."/>
        </authorList>
    </citation>
    <scope>NUCLEOTIDE SEQUENCE</scope>
</reference>
<name>A0A645EGL0_9ZZZZ</name>
<comment type="caution">
    <text evidence="1">The sequence shown here is derived from an EMBL/GenBank/DDBJ whole genome shotgun (WGS) entry which is preliminary data.</text>
</comment>
<protein>
    <recommendedName>
        <fullName evidence="2">Secretion system C-terminal sorting domain-containing protein</fullName>
    </recommendedName>
</protein>